<dbReference type="Gene3D" id="3.10.20.590">
    <property type="match status" value="1"/>
</dbReference>
<dbReference type="SUPFAM" id="SSF47323">
    <property type="entry name" value="Anticodon-binding domain of a subclass of class I aminoacyl-tRNA synthetases"/>
    <property type="match status" value="1"/>
</dbReference>
<feature type="domain" description="Nudix hydrolase" evidence="11">
    <location>
        <begin position="380"/>
        <end position="517"/>
    </location>
</feature>
<gene>
    <name evidence="10" type="primary">leuS</name>
    <name evidence="12" type="ORF">COV49_00650</name>
</gene>
<dbReference type="GO" id="GO:0006429">
    <property type="term" value="P:leucyl-tRNA aminoacylation"/>
    <property type="evidence" value="ECO:0007669"/>
    <property type="project" value="UniProtKB-UniRule"/>
</dbReference>
<dbReference type="EC" id="6.1.1.4" evidence="10"/>
<feature type="short sequence motif" description="'KMSKS' region" evidence="10">
    <location>
        <begin position="727"/>
        <end position="731"/>
    </location>
</feature>
<dbReference type="InterPro" id="IPR015797">
    <property type="entry name" value="NUDIX_hydrolase-like_dom_sf"/>
</dbReference>
<dbReference type="Pfam" id="PF00293">
    <property type="entry name" value="NUDIX"/>
    <property type="match status" value="1"/>
</dbReference>
<dbReference type="GO" id="GO:0005829">
    <property type="term" value="C:cytosol"/>
    <property type="evidence" value="ECO:0007669"/>
    <property type="project" value="TreeGrafter"/>
</dbReference>
<dbReference type="InterPro" id="IPR014729">
    <property type="entry name" value="Rossmann-like_a/b/a_fold"/>
</dbReference>
<dbReference type="AlphaFoldDB" id="A0A2M6KA16"/>
<evidence type="ECO:0000256" key="9">
    <source>
        <dbReference type="ARBA" id="ARBA00047469"/>
    </source>
</evidence>
<dbReference type="Gene3D" id="3.40.50.620">
    <property type="entry name" value="HUPs"/>
    <property type="match status" value="2"/>
</dbReference>
<proteinExistence type="inferred from homology"/>
<dbReference type="InterPro" id="IPR025709">
    <property type="entry name" value="Leu_tRNA-synth_edit"/>
</dbReference>
<organism evidence="12 13">
    <name type="scientific">Candidatus Falkowbacteria bacterium CG11_big_fil_rev_8_21_14_0_20_39_10</name>
    <dbReference type="NCBI Taxonomy" id="1974570"/>
    <lineage>
        <taxon>Bacteria</taxon>
        <taxon>Candidatus Falkowiibacteriota</taxon>
    </lineage>
</organism>
<comment type="subcellular location">
    <subcellularLocation>
        <location evidence="10">Cytoplasm</location>
    </subcellularLocation>
</comment>
<evidence type="ECO:0000256" key="4">
    <source>
        <dbReference type="ARBA" id="ARBA00022741"/>
    </source>
</evidence>
<accession>A0A2M6KA16</accession>
<dbReference type="FunFam" id="1.10.730.10:FF:000002">
    <property type="entry name" value="Leucine--tRNA ligase"/>
    <property type="match status" value="1"/>
</dbReference>
<comment type="caution">
    <text evidence="12">The sequence shown here is derived from an EMBL/GenBank/DDBJ whole genome shotgun (WGS) entry which is preliminary data.</text>
</comment>
<dbReference type="SUPFAM" id="SSF50677">
    <property type="entry name" value="ValRS/IleRS/LeuRS editing domain"/>
    <property type="match status" value="1"/>
</dbReference>
<dbReference type="Gene3D" id="3.90.740.10">
    <property type="entry name" value="Valyl/Leucyl/Isoleucyl-tRNA synthetase, editing domain"/>
    <property type="match status" value="1"/>
</dbReference>
<evidence type="ECO:0000256" key="3">
    <source>
        <dbReference type="ARBA" id="ARBA00022598"/>
    </source>
</evidence>
<dbReference type="InterPro" id="IPR002300">
    <property type="entry name" value="aa-tRNA-synth_Ia"/>
</dbReference>
<keyword evidence="6 10" id="KW-0067">ATP-binding</keyword>
<dbReference type="PROSITE" id="PS51462">
    <property type="entry name" value="NUDIX"/>
    <property type="match status" value="1"/>
</dbReference>
<evidence type="ECO:0000256" key="8">
    <source>
        <dbReference type="ARBA" id="ARBA00023146"/>
    </source>
</evidence>
<evidence type="ECO:0000256" key="6">
    <source>
        <dbReference type="ARBA" id="ARBA00022840"/>
    </source>
</evidence>
<dbReference type="GO" id="GO:0004823">
    <property type="term" value="F:leucine-tRNA ligase activity"/>
    <property type="evidence" value="ECO:0007669"/>
    <property type="project" value="UniProtKB-UniRule"/>
</dbReference>
<dbReference type="PROSITE" id="PS00893">
    <property type="entry name" value="NUDIX_BOX"/>
    <property type="match status" value="1"/>
</dbReference>
<keyword evidence="8 10" id="KW-0030">Aminoacyl-tRNA synthetase</keyword>
<protein>
    <recommendedName>
        <fullName evidence="10">Leucine--tRNA ligase</fullName>
        <ecNumber evidence="10">6.1.1.4</ecNumber>
    </recommendedName>
    <alternativeName>
        <fullName evidence="10">Leucyl-tRNA synthetase</fullName>
        <shortName evidence="10">LeuRS</shortName>
    </alternativeName>
</protein>
<evidence type="ECO:0000313" key="12">
    <source>
        <dbReference type="EMBL" id="PIR13909.1"/>
    </source>
</evidence>
<evidence type="ECO:0000259" key="11">
    <source>
        <dbReference type="PROSITE" id="PS51462"/>
    </source>
</evidence>
<dbReference type="PRINTS" id="PR00985">
    <property type="entry name" value="TRNASYNTHLEU"/>
</dbReference>
<dbReference type="InterPro" id="IPR002302">
    <property type="entry name" value="Leu-tRNA-ligase"/>
</dbReference>
<dbReference type="Gene3D" id="1.10.730.10">
    <property type="entry name" value="Isoleucyl-tRNA Synthetase, Domain 1"/>
    <property type="match status" value="1"/>
</dbReference>
<dbReference type="InterPro" id="IPR001412">
    <property type="entry name" value="aa-tRNA-synth_I_CS"/>
</dbReference>
<evidence type="ECO:0000256" key="7">
    <source>
        <dbReference type="ARBA" id="ARBA00022917"/>
    </source>
</evidence>
<dbReference type="PANTHER" id="PTHR43740">
    <property type="entry name" value="LEUCYL-TRNA SYNTHETASE"/>
    <property type="match status" value="1"/>
</dbReference>
<dbReference type="InterPro" id="IPR009080">
    <property type="entry name" value="tRNAsynth_Ia_anticodon-bd"/>
</dbReference>
<dbReference type="PANTHER" id="PTHR43740:SF2">
    <property type="entry name" value="LEUCINE--TRNA LIGASE, MITOCHONDRIAL"/>
    <property type="match status" value="1"/>
</dbReference>
<name>A0A2M6KA16_9BACT</name>
<reference evidence="12 13" key="1">
    <citation type="submission" date="2017-09" db="EMBL/GenBank/DDBJ databases">
        <title>Depth-based differentiation of microbial function through sediment-hosted aquifers and enrichment of novel symbionts in the deep terrestrial subsurface.</title>
        <authorList>
            <person name="Probst A.J."/>
            <person name="Ladd B."/>
            <person name="Jarett J.K."/>
            <person name="Geller-Mcgrath D.E."/>
            <person name="Sieber C.M."/>
            <person name="Emerson J.B."/>
            <person name="Anantharaman K."/>
            <person name="Thomas B.C."/>
            <person name="Malmstrom R."/>
            <person name="Stieglmeier M."/>
            <person name="Klingl A."/>
            <person name="Woyke T."/>
            <person name="Ryan C.M."/>
            <person name="Banfield J.F."/>
        </authorList>
    </citation>
    <scope>NUCLEOTIDE SEQUENCE [LARGE SCALE GENOMIC DNA]</scope>
    <source>
        <strain evidence="12">CG11_big_fil_rev_8_21_14_0_20_39_10</strain>
    </source>
</reference>
<comment type="catalytic activity">
    <reaction evidence="9 10">
        <text>tRNA(Leu) + L-leucine + ATP = L-leucyl-tRNA(Leu) + AMP + diphosphate</text>
        <dbReference type="Rhea" id="RHEA:11688"/>
        <dbReference type="Rhea" id="RHEA-COMP:9613"/>
        <dbReference type="Rhea" id="RHEA-COMP:9622"/>
        <dbReference type="ChEBI" id="CHEBI:30616"/>
        <dbReference type="ChEBI" id="CHEBI:33019"/>
        <dbReference type="ChEBI" id="CHEBI:57427"/>
        <dbReference type="ChEBI" id="CHEBI:78442"/>
        <dbReference type="ChEBI" id="CHEBI:78494"/>
        <dbReference type="ChEBI" id="CHEBI:456215"/>
        <dbReference type="EC" id="6.1.1.4"/>
    </reaction>
</comment>
<dbReference type="InterPro" id="IPR000086">
    <property type="entry name" value="NUDIX_hydrolase_dom"/>
</dbReference>
<dbReference type="InterPro" id="IPR009008">
    <property type="entry name" value="Val/Leu/Ile-tRNA-synth_edit"/>
</dbReference>
<keyword evidence="5" id="KW-0378">Hydrolase</keyword>
<evidence type="ECO:0000313" key="13">
    <source>
        <dbReference type="Proteomes" id="UP000230869"/>
    </source>
</evidence>
<dbReference type="SUPFAM" id="SSF55811">
    <property type="entry name" value="Nudix"/>
    <property type="match status" value="1"/>
</dbReference>
<dbReference type="PROSITE" id="PS00178">
    <property type="entry name" value="AA_TRNA_LIGASE_I"/>
    <property type="match status" value="1"/>
</dbReference>
<keyword evidence="7 10" id="KW-0648">Protein biosynthesis</keyword>
<comment type="similarity">
    <text evidence="1 10">Belongs to the class-I aminoacyl-tRNA synthetase family.</text>
</comment>
<dbReference type="InterPro" id="IPR013155">
    <property type="entry name" value="M/V/L/I-tRNA-synth_anticd-bd"/>
</dbReference>
<dbReference type="Pfam" id="PF13603">
    <property type="entry name" value="tRNA-synt_1_2"/>
    <property type="match status" value="1"/>
</dbReference>
<evidence type="ECO:0000256" key="1">
    <source>
        <dbReference type="ARBA" id="ARBA00005594"/>
    </source>
</evidence>
<dbReference type="SUPFAM" id="SSF52374">
    <property type="entry name" value="Nucleotidylyl transferase"/>
    <property type="match status" value="1"/>
</dbReference>
<comment type="caution">
    <text evidence="10">Lacks conserved residue(s) required for the propagation of feature annotation.</text>
</comment>
<feature type="binding site" evidence="10">
    <location>
        <position position="730"/>
    </location>
    <ligand>
        <name>ATP</name>
        <dbReference type="ChEBI" id="CHEBI:30616"/>
    </ligand>
</feature>
<dbReference type="Pfam" id="PF09334">
    <property type="entry name" value="tRNA-synt_1g"/>
    <property type="match status" value="1"/>
</dbReference>
<keyword evidence="4 10" id="KW-0547">Nucleotide-binding</keyword>
<evidence type="ECO:0000256" key="10">
    <source>
        <dbReference type="HAMAP-Rule" id="MF_00049"/>
    </source>
</evidence>
<dbReference type="HAMAP" id="MF_00049_B">
    <property type="entry name" value="Leu_tRNA_synth_B"/>
    <property type="match status" value="1"/>
</dbReference>
<dbReference type="InterPro" id="IPR015413">
    <property type="entry name" value="Methionyl/Leucyl_tRNA_Synth"/>
</dbReference>
<dbReference type="FunFam" id="3.40.50.620:FF:000056">
    <property type="entry name" value="Leucine--tRNA ligase"/>
    <property type="match status" value="1"/>
</dbReference>
<dbReference type="GO" id="GO:0005524">
    <property type="term" value="F:ATP binding"/>
    <property type="evidence" value="ECO:0007669"/>
    <property type="project" value="UniProtKB-UniRule"/>
</dbReference>
<dbReference type="GO" id="GO:0002161">
    <property type="term" value="F:aminoacyl-tRNA deacylase activity"/>
    <property type="evidence" value="ECO:0007669"/>
    <property type="project" value="InterPro"/>
</dbReference>
<dbReference type="Pfam" id="PF08264">
    <property type="entry name" value="Anticodon_1"/>
    <property type="match status" value="1"/>
</dbReference>
<dbReference type="Proteomes" id="UP000230869">
    <property type="component" value="Unassembled WGS sequence"/>
</dbReference>
<keyword evidence="2 10" id="KW-0963">Cytoplasm</keyword>
<evidence type="ECO:0000256" key="5">
    <source>
        <dbReference type="ARBA" id="ARBA00022801"/>
    </source>
</evidence>
<evidence type="ECO:0000256" key="2">
    <source>
        <dbReference type="ARBA" id="ARBA00022490"/>
    </source>
</evidence>
<sequence length="950" mass="108990">MKKYDFNKIEKKWAQKWVKDKVFTSDLAKVKNPYYALFMFPYPSAEGLHIGNFYAFTCVDVMAKYRKLQGRDVFEPIGWDAFGIHSENYALQIGQTPMKMLSRTIKNFRKQLSSAGLGCDWTREVDTTTPEYYKWTQWIFTKLLEKGLAFQKKAILNFCPSCKTVLADEQIESGACERCGTAPEKKEMKQWFFKITAFSQRLLDGLPKMDWSEITKSAQKNWIGRSEGAMVKFSIADCRLPIEIFTTRPDTLFGATYFVLSPEHPLVAKITTKEQKKQVEKYIRQAGAKSELERTENKEKTGVFTGAYALNPINKEKIPVWIADYVLMGYGTGAIMAVPAHDERDWEFAKKQGIEIRQVVAPYWKVTTGNAVPKPNLPTIKRNNADVIVKHWEKDEYLILNWKETGWTSFVVGGIEDNESPEAAAAREVREETGFKNIKFVKKIWPQFYNFACAVHKNRNQIARRTILYVELKNSEQEKITSKEKAKHSFKWCPGHEIGKLDLIDAHKIAWNFFNQKEAAFIEAGVNINSDFLDGLTTEEAKKKMIAWLEEKGLGKGTVNYRLRDWCISRQRYWGPPVPIIHCPNCGPVAVPEKDLPVKLPELDKGWEPAGDGRGPLAKVKGFMEAKCPKCGGEAEREPDVMDNFLDSAWYFFRYLSHDNKKEIFDKKRGKKWLPVDLYVGGNEHAVLHLMYTRFITMALHDLGLIDFDNPFKRFRANGMILKDGAKMSKSKGNVINPEEYGKKVGYDALKTYLLFLGPMSENRSFTDQGVQGARRWVEKIYKLKDKALKSHKDSPEVIKKLHQTIRVVTEDFEDQKYNTAVARLMELTNVFSVAKQISPDSWQKFLALIAPFTPALAEELWRELGEKNSIFNSKSWPSYDKKLVKDETINLVVQINGKLRDTIEVEAGIGEEEAGEVALRSEKIQKWIKGKKVVKVIFIKGKLVNIVIK</sequence>
<dbReference type="CDD" id="cd07958">
    <property type="entry name" value="Anticodon_Ia_Leu_BEm"/>
    <property type="match status" value="1"/>
</dbReference>
<dbReference type="InterPro" id="IPR020084">
    <property type="entry name" value="NUDIX_hydrolase_CS"/>
</dbReference>
<dbReference type="EMBL" id="PCWW01000011">
    <property type="protein sequence ID" value="PIR13909.1"/>
    <property type="molecule type" value="Genomic_DNA"/>
</dbReference>
<dbReference type="Pfam" id="PF00133">
    <property type="entry name" value="tRNA-synt_1"/>
    <property type="match status" value="1"/>
</dbReference>
<keyword evidence="3 10" id="KW-0436">Ligase</keyword>